<organism evidence="2 3">
    <name type="scientific">Cytospora schulzeri</name>
    <dbReference type="NCBI Taxonomy" id="448051"/>
    <lineage>
        <taxon>Eukaryota</taxon>
        <taxon>Fungi</taxon>
        <taxon>Dikarya</taxon>
        <taxon>Ascomycota</taxon>
        <taxon>Pezizomycotina</taxon>
        <taxon>Sordariomycetes</taxon>
        <taxon>Sordariomycetidae</taxon>
        <taxon>Diaporthales</taxon>
        <taxon>Cytosporaceae</taxon>
        <taxon>Cytospora</taxon>
    </lineage>
</organism>
<evidence type="ECO:0000256" key="1">
    <source>
        <dbReference type="SAM" id="SignalP"/>
    </source>
</evidence>
<proteinExistence type="predicted"/>
<comment type="caution">
    <text evidence="2">The sequence shown here is derived from an EMBL/GenBank/DDBJ whole genome shotgun (WGS) entry which is preliminary data.</text>
</comment>
<sequence>MKTIILVTTLLVTSALGLPNKLQARTWTDAELGLEIRNVGFQGDGFYLAIFDDKGSAEVKFTPMDELLNTTAPVADASPAGGISARKGGIVKRAPTCDSDHHGNWGNMDIANIRLAENAAANDGGTGYYPKNAWGWVFYANEASFFCNYEANYLTYSIVIDFQTAVSNHCGQTTYGYDRCENDCGVRSAAIGRTWYGNNFCTSDFRGS</sequence>
<reference evidence="2 3" key="1">
    <citation type="submission" date="2015-09" db="EMBL/GenBank/DDBJ databases">
        <title>Host preference determinants of Valsa canker pathogens revealed by comparative genomics.</title>
        <authorList>
            <person name="Yin Z."/>
            <person name="Huang L."/>
        </authorList>
    </citation>
    <scope>NUCLEOTIDE SEQUENCE [LARGE SCALE GENOMIC DNA]</scope>
    <source>
        <strain evidence="2 3">03-1</strain>
    </source>
</reference>
<accession>A0A423VZP5</accession>
<keyword evidence="1" id="KW-0732">Signal</keyword>
<dbReference type="OrthoDB" id="4983399at2759"/>
<name>A0A423VZP5_9PEZI</name>
<evidence type="ECO:0000313" key="3">
    <source>
        <dbReference type="Proteomes" id="UP000283895"/>
    </source>
</evidence>
<feature type="signal peptide" evidence="1">
    <location>
        <begin position="1"/>
        <end position="17"/>
    </location>
</feature>
<gene>
    <name evidence="2" type="ORF">VMCG_07772</name>
</gene>
<protein>
    <submittedName>
        <fullName evidence="2">Uncharacterized protein</fullName>
    </submittedName>
</protein>
<feature type="chain" id="PRO_5019424700" evidence="1">
    <location>
        <begin position="18"/>
        <end position="208"/>
    </location>
</feature>
<dbReference type="EMBL" id="LKEA01000032">
    <property type="protein sequence ID" value="ROV96530.1"/>
    <property type="molecule type" value="Genomic_DNA"/>
</dbReference>
<dbReference type="AlphaFoldDB" id="A0A423VZP5"/>
<keyword evidence="3" id="KW-1185">Reference proteome</keyword>
<evidence type="ECO:0000313" key="2">
    <source>
        <dbReference type="EMBL" id="ROV96530.1"/>
    </source>
</evidence>
<dbReference type="Proteomes" id="UP000283895">
    <property type="component" value="Unassembled WGS sequence"/>
</dbReference>